<dbReference type="InterPro" id="IPR007603">
    <property type="entry name" value="Choline_transptr-like"/>
</dbReference>
<feature type="transmembrane region" description="Helical" evidence="7">
    <location>
        <begin position="172"/>
        <end position="191"/>
    </location>
</feature>
<evidence type="ECO:0000256" key="4">
    <source>
        <dbReference type="ARBA" id="ARBA00022989"/>
    </source>
</evidence>
<feature type="transmembrane region" description="Helical" evidence="7">
    <location>
        <begin position="138"/>
        <end position="160"/>
    </location>
</feature>
<feature type="transmembrane region" description="Helical" evidence="7">
    <location>
        <begin position="272"/>
        <end position="295"/>
    </location>
</feature>
<keyword evidence="6" id="KW-0325">Glycoprotein</keyword>
<feature type="transmembrane region" description="Helical" evidence="7">
    <location>
        <begin position="363"/>
        <end position="385"/>
    </location>
</feature>
<comment type="function">
    <text evidence="7">Choline transporter.</text>
</comment>
<dbReference type="OMA" id="IFVCYLE"/>
<keyword evidence="4 7" id="KW-1133">Transmembrane helix</keyword>
<dbReference type="GO" id="GO:0022857">
    <property type="term" value="F:transmembrane transporter activity"/>
    <property type="evidence" value="ECO:0007669"/>
    <property type="project" value="UniProtKB-UniRule"/>
</dbReference>
<dbReference type="PANTHER" id="PTHR12385:SF14">
    <property type="entry name" value="CHOLINE TRANSPORTER-LIKE 2"/>
    <property type="match status" value="1"/>
</dbReference>
<comment type="subcellular location">
    <subcellularLocation>
        <location evidence="7">Cell membrane</location>
        <topology evidence="7">Multi-pass membrane protein</topology>
    </subcellularLocation>
    <subcellularLocation>
        <location evidence="1">Membrane</location>
        <topology evidence="1">Multi-pass membrane protein</topology>
    </subcellularLocation>
</comment>
<evidence type="ECO:0000256" key="5">
    <source>
        <dbReference type="ARBA" id="ARBA00023136"/>
    </source>
</evidence>
<evidence type="ECO:0000256" key="2">
    <source>
        <dbReference type="ARBA" id="ARBA00007168"/>
    </source>
</evidence>
<reference evidence="10" key="1">
    <citation type="journal article" date="2011" name="Genome Res.">
        <title>Phylogeny-wide analysis of social amoeba genomes highlights ancient origins for complex intercellular communication.</title>
        <authorList>
            <person name="Heidel A.J."/>
            <person name="Lawal H.M."/>
            <person name="Felder M."/>
            <person name="Schilde C."/>
            <person name="Helps N.R."/>
            <person name="Tunggal B."/>
            <person name="Rivero F."/>
            <person name="John U."/>
            <person name="Schleicher M."/>
            <person name="Eichinger L."/>
            <person name="Platzer M."/>
            <person name="Noegel A.A."/>
            <person name="Schaap P."/>
            <person name="Gloeckner G."/>
        </authorList>
    </citation>
    <scope>NUCLEOTIDE SEQUENCE [LARGE SCALE GENOMIC DNA]</scope>
    <source>
        <strain evidence="10">SH3</strain>
    </source>
</reference>
<keyword evidence="5 7" id="KW-0472">Membrane</keyword>
<evidence type="ECO:0000313" key="9">
    <source>
        <dbReference type="EMBL" id="EGG17189.1"/>
    </source>
</evidence>
<protein>
    <recommendedName>
        <fullName evidence="7">Choline transporter-like protein</fullName>
    </recommendedName>
</protein>
<dbReference type="GeneID" id="14869131"/>
<dbReference type="OrthoDB" id="420519at2759"/>
<dbReference type="PANTHER" id="PTHR12385">
    <property type="entry name" value="CHOLINE TRANSPORTER-LIKE (SLC FAMILY 44)"/>
    <property type="match status" value="1"/>
</dbReference>
<name>F4Q5D0_CACFS</name>
<feature type="region of interest" description="Disordered" evidence="8">
    <location>
        <begin position="1"/>
        <end position="40"/>
    </location>
</feature>
<feature type="transmembrane region" description="Helical" evidence="7">
    <location>
        <begin position="215"/>
        <end position="241"/>
    </location>
</feature>
<dbReference type="AlphaFoldDB" id="F4Q5D0"/>
<dbReference type="KEGG" id="dfa:DFA_08176"/>
<comment type="similarity">
    <text evidence="2 7">Belongs to the CTL (choline transporter-like) family.</text>
</comment>
<dbReference type="Proteomes" id="UP000007797">
    <property type="component" value="Unassembled WGS sequence"/>
</dbReference>
<evidence type="ECO:0000256" key="3">
    <source>
        <dbReference type="ARBA" id="ARBA00022692"/>
    </source>
</evidence>
<feature type="transmembrane region" description="Helical" evidence="7">
    <location>
        <begin position="423"/>
        <end position="451"/>
    </location>
</feature>
<evidence type="ECO:0000256" key="7">
    <source>
        <dbReference type="RuleBase" id="RU368066"/>
    </source>
</evidence>
<feature type="transmembrane region" description="Helical" evidence="7">
    <location>
        <begin position="113"/>
        <end position="132"/>
    </location>
</feature>
<evidence type="ECO:0000256" key="8">
    <source>
        <dbReference type="SAM" id="MobiDB-lite"/>
    </source>
</evidence>
<organism evidence="9 10">
    <name type="scientific">Cavenderia fasciculata</name>
    <name type="common">Slime mold</name>
    <name type="synonym">Dictyostelium fasciculatum</name>
    <dbReference type="NCBI Taxonomy" id="261658"/>
    <lineage>
        <taxon>Eukaryota</taxon>
        <taxon>Amoebozoa</taxon>
        <taxon>Evosea</taxon>
        <taxon>Eumycetozoa</taxon>
        <taxon>Dictyostelia</taxon>
        <taxon>Acytosteliales</taxon>
        <taxon>Cavenderiaceae</taxon>
        <taxon>Cavenderia</taxon>
    </lineage>
</organism>
<dbReference type="GO" id="GO:0005886">
    <property type="term" value="C:plasma membrane"/>
    <property type="evidence" value="ECO:0007669"/>
    <property type="project" value="UniProtKB-SubCell"/>
</dbReference>
<keyword evidence="10" id="KW-1185">Reference proteome</keyword>
<feature type="transmembrane region" description="Helical" evidence="7">
    <location>
        <begin position="458"/>
        <end position="480"/>
    </location>
</feature>
<keyword evidence="3 7" id="KW-0812">Transmembrane</keyword>
<evidence type="ECO:0000256" key="6">
    <source>
        <dbReference type="ARBA" id="ARBA00023180"/>
    </source>
</evidence>
<feature type="compositionally biased region" description="Basic and acidic residues" evidence="8">
    <location>
        <begin position="1"/>
        <end position="10"/>
    </location>
</feature>
<gene>
    <name evidence="9" type="ORF">DFA_08176</name>
</gene>
<dbReference type="EMBL" id="GL883021">
    <property type="protein sequence ID" value="EGG17189.1"/>
    <property type="molecule type" value="Genomic_DNA"/>
</dbReference>
<sequence>MWAQEEEVRKPLLSGGSDYYGIDDDSSSKKKSSSSSDVQGVRKTSCNDILFLILFLGCVVAMAVISGFAYSRGNPSVLIPQNQIINTIGNQTEQVITSGIQNAVAQMRQNKDVLIYSVILSIALAAVWVELLKNFTRFFIYLTLCLGVALVVCLGGVFVFIGRKEDSEATQIVGYCLMASTIILIAVIIYLKKSIDLTCAMFTETCRGVQRNPSVFIVGFLVIIAFVGFLAYWTSSFIYLFSIPGQSITIGDSSDSSDIIGLPHFNSKIRNLMFFMIFAFCWVTSFISAVFQHVVAGAVSHWYFSRNPTGETNIGNHNAFTSLGRALSTSMGSLALGSLIIGFIEFMGVMLRISKNTNAENKLLVFVINCLQCILSCVEGIVRWVNKFGYIYVSMHGYSFCKSTKDCFDMVSRNMFSAIIMDFIGSFVLLLGKFLVTAGTGIFSSLLLYALGRSLKDNALTVGLAALFAFCITNIFTHIIGIGTDTIFVCYLEDLEENGRDGNLYISSDLHELLQQKQSTLKKKDVENN</sequence>
<proteinExistence type="inferred from homology"/>
<dbReference type="RefSeq" id="XP_004355673.1">
    <property type="nucleotide sequence ID" value="XM_004355620.1"/>
</dbReference>
<feature type="transmembrane region" description="Helical" evidence="7">
    <location>
        <begin position="331"/>
        <end position="351"/>
    </location>
</feature>
<evidence type="ECO:0000313" key="10">
    <source>
        <dbReference type="Proteomes" id="UP000007797"/>
    </source>
</evidence>
<dbReference type="Pfam" id="PF04515">
    <property type="entry name" value="Choline_transpo"/>
    <property type="match status" value="1"/>
</dbReference>
<evidence type="ECO:0000256" key="1">
    <source>
        <dbReference type="ARBA" id="ARBA00004141"/>
    </source>
</evidence>
<feature type="transmembrane region" description="Helical" evidence="7">
    <location>
        <begin position="49"/>
        <end position="70"/>
    </location>
</feature>
<accession>F4Q5D0</accession>